<dbReference type="AlphaFoldDB" id="A0AAD1UNN2"/>
<dbReference type="EMBL" id="CAMPGE010013369">
    <property type="protein sequence ID" value="CAI2372107.1"/>
    <property type="molecule type" value="Genomic_DNA"/>
</dbReference>
<protein>
    <submittedName>
        <fullName evidence="2">Uncharacterized protein</fullName>
    </submittedName>
</protein>
<gene>
    <name evidence="2" type="ORF">ECRASSUSDP1_LOCUS13435</name>
</gene>
<evidence type="ECO:0000256" key="1">
    <source>
        <dbReference type="SAM" id="MobiDB-lite"/>
    </source>
</evidence>
<accession>A0AAD1UNN2</accession>
<feature type="compositionally biased region" description="Basic residues" evidence="1">
    <location>
        <begin position="243"/>
        <end position="264"/>
    </location>
</feature>
<organism evidence="2 3">
    <name type="scientific">Euplotes crassus</name>
    <dbReference type="NCBI Taxonomy" id="5936"/>
    <lineage>
        <taxon>Eukaryota</taxon>
        <taxon>Sar</taxon>
        <taxon>Alveolata</taxon>
        <taxon>Ciliophora</taxon>
        <taxon>Intramacronucleata</taxon>
        <taxon>Spirotrichea</taxon>
        <taxon>Hypotrichia</taxon>
        <taxon>Euplotida</taxon>
        <taxon>Euplotidae</taxon>
        <taxon>Moneuplotes</taxon>
    </lineage>
</organism>
<evidence type="ECO:0000313" key="3">
    <source>
        <dbReference type="Proteomes" id="UP001295684"/>
    </source>
</evidence>
<feature type="compositionally biased region" description="Basic and acidic residues" evidence="1">
    <location>
        <begin position="49"/>
        <end position="64"/>
    </location>
</feature>
<proteinExistence type="predicted"/>
<feature type="region of interest" description="Disordered" evidence="1">
    <location>
        <begin position="10"/>
        <end position="80"/>
    </location>
</feature>
<feature type="compositionally biased region" description="Basic and acidic residues" evidence="1">
    <location>
        <begin position="12"/>
        <end position="26"/>
    </location>
</feature>
<sequence length="333" mass="39125">MAKMLFTQFMNQKKEQNSKELLEKHKFSTSFPPKRIIQKAKGKPKAKARNKERSVPTKNIREKPSQMLARRTQAPSLGKKATEKHIEQYYQNLENIMRVNNVGFFDSKLMENSYAENDKPDGSYTQNYPMVNETNYNVHVKNTKGGIVNINLMNTSESTKFKTDHPKSQGHAHKIDSGMRRENSKINFNHPPTTSLTVKPHRRRFENKLRINHSVENPNFIKNQKLTGILTYYKEINKKREKRFYRSYKPGKKSKSPNQKRTHKSPNNGYNDIAKQETPLRMKIKKRVLRDYSKILNYSDQLSQIFNKNPIRNQSTESLLPSIYNDNQRSIEF</sequence>
<keyword evidence="3" id="KW-1185">Reference proteome</keyword>
<dbReference type="Proteomes" id="UP001295684">
    <property type="component" value="Unassembled WGS sequence"/>
</dbReference>
<reference evidence="2" key="1">
    <citation type="submission" date="2023-07" db="EMBL/GenBank/DDBJ databases">
        <authorList>
            <consortium name="AG Swart"/>
            <person name="Singh M."/>
            <person name="Singh A."/>
            <person name="Seah K."/>
            <person name="Emmerich C."/>
        </authorList>
    </citation>
    <scope>NUCLEOTIDE SEQUENCE</scope>
    <source>
        <strain evidence="2">DP1</strain>
    </source>
</reference>
<feature type="compositionally biased region" description="Basic residues" evidence="1">
    <location>
        <begin position="36"/>
        <end position="48"/>
    </location>
</feature>
<feature type="region of interest" description="Disordered" evidence="1">
    <location>
        <begin position="243"/>
        <end position="273"/>
    </location>
</feature>
<evidence type="ECO:0000313" key="2">
    <source>
        <dbReference type="EMBL" id="CAI2372107.1"/>
    </source>
</evidence>
<name>A0AAD1UNN2_EUPCR</name>
<comment type="caution">
    <text evidence="2">The sequence shown here is derived from an EMBL/GenBank/DDBJ whole genome shotgun (WGS) entry which is preliminary data.</text>
</comment>